<evidence type="ECO:0000256" key="1">
    <source>
        <dbReference type="ARBA" id="ARBA00022679"/>
    </source>
</evidence>
<proteinExistence type="predicted"/>
<dbReference type="EMBL" id="ACZK01000021">
    <property type="protein sequence ID" value="EHG22853.1"/>
    <property type="molecule type" value="Genomic_DNA"/>
</dbReference>
<dbReference type="InterPro" id="IPR000182">
    <property type="entry name" value="GNAT_dom"/>
</dbReference>
<dbReference type="InterPro" id="IPR016181">
    <property type="entry name" value="Acyl_CoA_acyltransferase"/>
</dbReference>
<dbReference type="PANTHER" id="PTHR43877:SF2">
    <property type="entry name" value="AMINOALKYLPHOSPHONATE N-ACETYLTRANSFERASE-RELATED"/>
    <property type="match status" value="1"/>
</dbReference>
<dbReference type="InterPro" id="IPR050832">
    <property type="entry name" value="Bact_Acetyltransf"/>
</dbReference>
<feature type="domain" description="N-acetyltransferase" evidence="3">
    <location>
        <begin position="6"/>
        <end position="175"/>
    </location>
</feature>
<dbReference type="CDD" id="cd04301">
    <property type="entry name" value="NAT_SF"/>
    <property type="match status" value="1"/>
</dbReference>
<dbReference type="AlphaFoldDB" id="G5GCB0"/>
<evidence type="ECO:0000259" key="3">
    <source>
        <dbReference type="PROSITE" id="PS51186"/>
    </source>
</evidence>
<dbReference type="GO" id="GO:0016747">
    <property type="term" value="F:acyltransferase activity, transferring groups other than amino-acyl groups"/>
    <property type="evidence" value="ECO:0007669"/>
    <property type="project" value="InterPro"/>
</dbReference>
<dbReference type="SUPFAM" id="SSF55729">
    <property type="entry name" value="Acyl-CoA N-acyltransferases (Nat)"/>
    <property type="match status" value="1"/>
</dbReference>
<dbReference type="Proteomes" id="UP000015993">
    <property type="component" value="Unassembled WGS sequence"/>
</dbReference>
<comment type="caution">
    <text evidence="4">The sequence shown here is derived from an EMBL/GenBank/DDBJ whole genome shotgun (WGS) entry which is preliminary data.</text>
</comment>
<dbReference type="STRING" id="679199.HMPREF9332_01211"/>
<keyword evidence="2" id="KW-0012">Acyltransferase</keyword>
<evidence type="ECO:0000256" key="2">
    <source>
        <dbReference type="ARBA" id="ARBA00023315"/>
    </source>
</evidence>
<dbReference type="Pfam" id="PF00583">
    <property type="entry name" value="Acetyltransf_1"/>
    <property type="match status" value="1"/>
</dbReference>
<dbReference type="OrthoDB" id="9796381at2"/>
<dbReference type="Gene3D" id="3.40.630.30">
    <property type="match status" value="1"/>
</dbReference>
<dbReference type="HOGENOM" id="CLU_013985_13_0_10"/>
<protein>
    <recommendedName>
        <fullName evidence="3">N-acetyltransferase domain-containing protein</fullName>
    </recommendedName>
</protein>
<dbReference type="PROSITE" id="PS51186">
    <property type="entry name" value="GNAT"/>
    <property type="match status" value="1"/>
</dbReference>
<sequence length="175" mass="20098">MDSMQTLFRPARPTDFDAVFRILRGAAKTMVAKGRQQWDEHYPAKADLQADFNLGIGYVIEENAEVVAYAAISFRGEPAYDVLEGHWLSDMPYAVVHRMAVLHAALGRGHARHIFSEVERLCREREVGSIRIDTNYDNVEMLSLVRHLGFIYCGKVYYQRGTTEKTERLAFEKRL</sequence>
<keyword evidence="1" id="KW-0808">Transferase</keyword>
<evidence type="ECO:0000313" key="5">
    <source>
        <dbReference type="Proteomes" id="UP000015993"/>
    </source>
</evidence>
<keyword evidence="5" id="KW-1185">Reference proteome</keyword>
<organism evidence="4 5">
    <name type="scientific">Alloprevotella rava F0323</name>
    <dbReference type="NCBI Taxonomy" id="679199"/>
    <lineage>
        <taxon>Bacteria</taxon>
        <taxon>Pseudomonadati</taxon>
        <taxon>Bacteroidota</taxon>
        <taxon>Bacteroidia</taxon>
        <taxon>Bacteroidales</taxon>
        <taxon>Prevotellaceae</taxon>
        <taxon>Alloprevotella</taxon>
    </lineage>
</organism>
<accession>G5GCB0</accession>
<evidence type="ECO:0000313" key="4">
    <source>
        <dbReference type="EMBL" id="EHG22853.1"/>
    </source>
</evidence>
<name>G5GCB0_9BACT</name>
<reference evidence="4 5" key="1">
    <citation type="submission" date="2011-08" db="EMBL/GenBank/DDBJ databases">
        <title>The Genome Sequence of Prevotella sp. oral taxon 302 str. F0323.</title>
        <authorList>
            <consortium name="The Broad Institute Genome Sequencing Platform"/>
            <person name="Earl A."/>
            <person name="Ward D."/>
            <person name="Feldgarden M."/>
            <person name="Gevers D."/>
            <person name="Izard J."/>
            <person name="Blanton J.M."/>
            <person name="Baranova O.V."/>
            <person name="Tanner A.C."/>
            <person name="Dewhirst F.E."/>
            <person name="Young S.K."/>
            <person name="Zeng Q."/>
            <person name="Gargeya S."/>
            <person name="Fitzgerald M."/>
            <person name="Haas B."/>
            <person name="Abouelleil A."/>
            <person name="Alvarado L."/>
            <person name="Arachchi H.M."/>
            <person name="Berlin A."/>
            <person name="Brown A."/>
            <person name="Chapman S.B."/>
            <person name="Chen Z."/>
            <person name="Dunbar C."/>
            <person name="Freedman E."/>
            <person name="Gearin G."/>
            <person name="Gellesch M."/>
            <person name="Goldberg J."/>
            <person name="Griggs A."/>
            <person name="Gujja S."/>
            <person name="Heiman D."/>
            <person name="Howarth C."/>
            <person name="Larson L."/>
            <person name="Lui A."/>
            <person name="MacDonald P.J.P."/>
            <person name="Montmayeur A."/>
            <person name="Murphy C."/>
            <person name="Neiman D."/>
            <person name="Pearson M."/>
            <person name="Priest M."/>
            <person name="Roberts A."/>
            <person name="Saif S."/>
            <person name="Shea T."/>
            <person name="Shenoy N."/>
            <person name="Sisk P."/>
            <person name="Stolte C."/>
            <person name="Sykes S."/>
            <person name="Wortman J."/>
            <person name="Nusbaum C."/>
            <person name="Birren B."/>
        </authorList>
    </citation>
    <scope>NUCLEOTIDE SEQUENCE [LARGE SCALE GENOMIC DNA]</scope>
    <source>
        <strain evidence="4 5">F0323</strain>
    </source>
</reference>
<dbReference type="eggNOG" id="COG1247">
    <property type="taxonomic scope" value="Bacteria"/>
</dbReference>
<dbReference type="PANTHER" id="PTHR43877">
    <property type="entry name" value="AMINOALKYLPHOSPHONATE N-ACETYLTRANSFERASE-RELATED-RELATED"/>
    <property type="match status" value="1"/>
</dbReference>
<gene>
    <name evidence="4" type="ORF">HMPREF9332_01211</name>
</gene>